<reference evidence="2" key="1">
    <citation type="journal article" date="2023" name="Mar. Drugs">
        <title>Gemmata algarum, a Novel Planctomycete Isolated from an Algal Mat, Displays Antimicrobial Activity.</title>
        <authorList>
            <person name="Kumar G."/>
            <person name="Kallscheuer N."/>
            <person name="Kashif M."/>
            <person name="Ahamad S."/>
            <person name="Jagadeeshwari U."/>
            <person name="Pannikurungottu S."/>
            <person name="Haufschild T."/>
            <person name="Kabuu M."/>
            <person name="Sasikala C."/>
            <person name="Jogler C."/>
            <person name="Ramana C."/>
        </authorList>
    </citation>
    <scope>NUCLEOTIDE SEQUENCE [LARGE SCALE GENOMIC DNA]</scope>
    <source>
        <strain evidence="2">JC673</strain>
    </source>
</reference>
<protein>
    <submittedName>
        <fullName evidence="1">PilZ domain-containing protein</fullName>
    </submittedName>
</protein>
<gene>
    <name evidence="1" type="ORF">R5W23_000147</name>
</gene>
<organism evidence="1 2">
    <name type="scientific">Gemmata algarum</name>
    <dbReference type="NCBI Taxonomy" id="2975278"/>
    <lineage>
        <taxon>Bacteria</taxon>
        <taxon>Pseudomonadati</taxon>
        <taxon>Planctomycetota</taxon>
        <taxon>Planctomycetia</taxon>
        <taxon>Gemmatales</taxon>
        <taxon>Gemmataceae</taxon>
        <taxon>Gemmata</taxon>
    </lineage>
</organism>
<sequence length="113" mass="12557">MLAAHTTERRRSARFLPAFVTYCRAGSGGEGLVWNISVTGLGMLIGFPPEESQTLPIELSNHTTCLCLMAKVAHVRQLEAGDFFVGLRFDKPLGKHEMEHFVKLKEPKLGTCR</sequence>
<keyword evidence="2" id="KW-1185">Reference proteome</keyword>
<dbReference type="Proteomes" id="UP001272242">
    <property type="component" value="Unassembled WGS sequence"/>
</dbReference>
<proteinExistence type="predicted"/>
<name>A0ABU5EQY1_9BACT</name>
<evidence type="ECO:0000313" key="2">
    <source>
        <dbReference type="Proteomes" id="UP001272242"/>
    </source>
</evidence>
<dbReference type="EMBL" id="JAXBLV010000001">
    <property type="protein sequence ID" value="MDY3557620.1"/>
    <property type="molecule type" value="Genomic_DNA"/>
</dbReference>
<accession>A0ABU5EQY1</accession>
<comment type="caution">
    <text evidence="1">The sequence shown here is derived from an EMBL/GenBank/DDBJ whole genome shotgun (WGS) entry which is preliminary data.</text>
</comment>
<evidence type="ECO:0000313" key="1">
    <source>
        <dbReference type="EMBL" id="MDY3557620.1"/>
    </source>
</evidence>